<evidence type="ECO:0000256" key="2">
    <source>
        <dbReference type="SAM" id="Phobius"/>
    </source>
</evidence>
<keyword evidence="2" id="KW-1133">Transmembrane helix</keyword>
<proteinExistence type="predicted"/>
<feature type="compositionally biased region" description="Low complexity" evidence="1">
    <location>
        <begin position="418"/>
        <end position="431"/>
    </location>
</feature>
<dbReference type="AlphaFoldDB" id="A0A433SQJ4"/>
<organism evidence="3 4">
    <name type="scientific">Elysia chlorotica</name>
    <name type="common">Eastern emerald elysia</name>
    <name type="synonym">Sea slug</name>
    <dbReference type="NCBI Taxonomy" id="188477"/>
    <lineage>
        <taxon>Eukaryota</taxon>
        <taxon>Metazoa</taxon>
        <taxon>Spiralia</taxon>
        <taxon>Lophotrochozoa</taxon>
        <taxon>Mollusca</taxon>
        <taxon>Gastropoda</taxon>
        <taxon>Heterobranchia</taxon>
        <taxon>Euthyneura</taxon>
        <taxon>Panpulmonata</taxon>
        <taxon>Sacoglossa</taxon>
        <taxon>Placobranchoidea</taxon>
        <taxon>Plakobranchidae</taxon>
        <taxon>Elysia</taxon>
    </lineage>
</organism>
<keyword evidence="2" id="KW-0812">Transmembrane</keyword>
<reference evidence="3 4" key="1">
    <citation type="submission" date="2019-01" db="EMBL/GenBank/DDBJ databases">
        <title>A draft genome assembly of the solar-powered sea slug Elysia chlorotica.</title>
        <authorList>
            <person name="Cai H."/>
            <person name="Li Q."/>
            <person name="Fang X."/>
            <person name="Li J."/>
            <person name="Curtis N.E."/>
            <person name="Altenburger A."/>
            <person name="Shibata T."/>
            <person name="Feng M."/>
            <person name="Maeda T."/>
            <person name="Schwartz J.A."/>
            <person name="Shigenobu S."/>
            <person name="Lundholm N."/>
            <person name="Nishiyama T."/>
            <person name="Yang H."/>
            <person name="Hasebe M."/>
            <person name="Li S."/>
            <person name="Pierce S.K."/>
            <person name="Wang J."/>
        </authorList>
    </citation>
    <scope>NUCLEOTIDE SEQUENCE [LARGE SCALE GENOMIC DNA]</scope>
    <source>
        <strain evidence="3">EC2010</strain>
        <tissue evidence="3">Whole organism of an adult</tissue>
    </source>
</reference>
<evidence type="ECO:0000313" key="4">
    <source>
        <dbReference type="Proteomes" id="UP000271974"/>
    </source>
</evidence>
<keyword evidence="2" id="KW-0472">Membrane</keyword>
<feature type="compositionally biased region" description="Polar residues" evidence="1">
    <location>
        <begin position="326"/>
        <end position="338"/>
    </location>
</feature>
<accession>A0A433SQJ4</accession>
<dbReference type="Proteomes" id="UP000271974">
    <property type="component" value="Unassembled WGS sequence"/>
</dbReference>
<gene>
    <name evidence="3" type="ORF">EGW08_020746</name>
</gene>
<sequence length="543" mass="59748">MVTTTPCMSRSTQTRTVDGKTLVYGSDGVVFEFDDENNRILKLQSNDGIDDKDHSETSLHEFNATAITPVESITRENGKGDVRRLNDENDLSLEFDDENHRIMKLQSNDGIDDKGQSETSLHEFSATAITPVESITRGNGKGDVRHLNDENDLFLEFDDENHRILTLPSKDEADLHALSSTTGATVESITHIKDIGQPVTARPSVKQYSFSFGTVKVLGTEAIEGPVPSFAKDEPEQQISGVLIASLSNKPIKLVPTTVAQQMNPSNINDYLSLHAPPPTVKRPLLKKYKRAAESNQDYQNDTFSNVSPYQEQQLNDLHESNLRNLENNTNSIGSQRQVPIGYQPLPRGIKQPPPLGPNVNISKEPIILGDPKDDDNLRISQDSPPVGIPYDDKDKIIDKNTLSGDSNDDNRKVSIRSDSTSSESEAAADSVDMQNTDTNQLIPPFIPQEPAPPMVMNVSQGKGDGGGRINPIDLNSKKNTTTEKLNDDDTNDSGLHELVENPWAIVGISVAVAVILQIAIIIFCLCKKGSYDPEKVQFNRMQ</sequence>
<feature type="region of interest" description="Disordered" evidence="1">
    <location>
        <begin position="461"/>
        <end position="490"/>
    </location>
</feature>
<evidence type="ECO:0000256" key="1">
    <source>
        <dbReference type="SAM" id="MobiDB-lite"/>
    </source>
</evidence>
<dbReference type="EMBL" id="RQTK01001204">
    <property type="protein sequence ID" value="RUS71495.1"/>
    <property type="molecule type" value="Genomic_DNA"/>
</dbReference>
<feature type="transmembrane region" description="Helical" evidence="2">
    <location>
        <begin position="504"/>
        <end position="526"/>
    </location>
</feature>
<evidence type="ECO:0000313" key="3">
    <source>
        <dbReference type="EMBL" id="RUS71495.1"/>
    </source>
</evidence>
<protein>
    <submittedName>
        <fullName evidence="3">Uncharacterized protein</fullName>
    </submittedName>
</protein>
<name>A0A433SQJ4_ELYCH</name>
<keyword evidence="4" id="KW-1185">Reference proteome</keyword>
<comment type="caution">
    <text evidence="3">The sequence shown here is derived from an EMBL/GenBank/DDBJ whole genome shotgun (WGS) entry which is preliminary data.</text>
</comment>
<feature type="region of interest" description="Disordered" evidence="1">
    <location>
        <begin position="326"/>
        <end position="440"/>
    </location>
</feature>